<dbReference type="PANTHER" id="PTHR38686:SF1">
    <property type="entry name" value="APOLIPOPROTEIN N-ACYLTRANSFERASE"/>
    <property type="match status" value="1"/>
</dbReference>
<dbReference type="InterPro" id="IPR004563">
    <property type="entry name" value="Apolipo_AcylTrfase"/>
</dbReference>
<evidence type="ECO:0000256" key="6">
    <source>
        <dbReference type="ARBA" id="ARBA00022989"/>
    </source>
</evidence>
<evidence type="ECO:0000256" key="9">
    <source>
        <dbReference type="HAMAP-Rule" id="MF_01148"/>
    </source>
</evidence>
<keyword evidence="3 9" id="KW-1003">Cell membrane</keyword>
<dbReference type="EMBL" id="CP002432">
    <property type="protein sequence ID" value="ADU65394.1"/>
    <property type="molecule type" value="Genomic_DNA"/>
</dbReference>
<feature type="transmembrane region" description="Helical" evidence="9">
    <location>
        <begin position="476"/>
        <end position="494"/>
    </location>
</feature>
<dbReference type="Gene3D" id="3.60.110.10">
    <property type="entry name" value="Carbon-nitrogen hydrolase"/>
    <property type="match status" value="1"/>
</dbReference>
<feature type="transmembrane region" description="Helical" evidence="9">
    <location>
        <begin position="47"/>
        <end position="66"/>
    </location>
</feature>
<reference evidence="11 12" key="1">
    <citation type="submission" date="2010-12" db="EMBL/GenBank/DDBJ databases">
        <title>Complete sequence of Desulfurispirillum indicum S5.</title>
        <authorList>
            <consortium name="US DOE Joint Genome Institute"/>
            <person name="Lucas S."/>
            <person name="Copeland A."/>
            <person name="Lapidus A."/>
            <person name="Cheng J.-F."/>
            <person name="Goodwin L."/>
            <person name="Pitluck S."/>
            <person name="Chertkov O."/>
            <person name="Held B."/>
            <person name="Detter J.C."/>
            <person name="Han C."/>
            <person name="Tapia R."/>
            <person name="Land M."/>
            <person name="Hauser L."/>
            <person name="Kyrpides N."/>
            <person name="Ivanova N."/>
            <person name="Mikhailova N."/>
            <person name="Haggblom M."/>
            <person name="Rauschenbach I."/>
            <person name="Bini E."/>
            <person name="Woyke T."/>
        </authorList>
    </citation>
    <scope>NUCLEOTIDE SEQUENCE [LARGE SCALE GENOMIC DNA]</scope>
    <source>
        <strain evidence="12">ATCC BAA-1389 / DSM 22839 / S5</strain>
    </source>
</reference>
<keyword evidence="5 9" id="KW-0812">Transmembrane</keyword>
<evidence type="ECO:0000259" key="10">
    <source>
        <dbReference type="PROSITE" id="PS50263"/>
    </source>
</evidence>
<sequence>MSYVFAILSALLTIAAFEPLGYHWLAWIALIPLLVAIQIAKRPFVTGFLWGVVFFTASLHWIPHIFNTYALSNHLFGVPAMLLLSAYLAIFPAIFAWGIRQIVTSNHHSLWTAVQVASLFVALEFLRGTLFTGFPWNLLGYSVLNFDYISQVLRVVGVYGLGFIVVFINYTLYVLLVKSFRPNMTYLFLGCGALLGVTVFYSAWVIGVEETFEYDSIPVRVVQGNIDQFQKWDDEYAEANLERHISLSRHEDFSSGLLVWPESALPFFFNSDHPGKQRVTRLVRELQSTLITGALFYESKEDGTMSYYNSAAVLDAEGQLVDRYDKIHLVPFGEYTPFKETLLPFVEKFVMGEDYSSGTQWRALQTPHGRAGTFICFESIFPELVARVTREADFLVNITNDAWFGETWAPYQHLAMARARAIENGKFLIRNSNSGITAVYDQFGRVVEHIPLQSSGAFSVDVDIIPRITLFNRYPYLFPVFALLVTVFGAMDSWRGRRRKKLSL</sequence>
<accession>E6W1D8</accession>
<dbReference type="GO" id="GO:0016410">
    <property type="term" value="F:N-acyltransferase activity"/>
    <property type="evidence" value="ECO:0007669"/>
    <property type="project" value="UniProtKB-UniRule"/>
</dbReference>
<gene>
    <name evidence="9" type="primary">lnt</name>
    <name evidence="11" type="ordered locus">Selin_0646</name>
</gene>
<organism evidence="11 12">
    <name type="scientific">Desulfurispirillum indicum (strain ATCC BAA-1389 / DSM 22839 / S5)</name>
    <dbReference type="NCBI Taxonomy" id="653733"/>
    <lineage>
        <taxon>Bacteria</taxon>
        <taxon>Pseudomonadati</taxon>
        <taxon>Chrysiogenota</taxon>
        <taxon>Chrysiogenia</taxon>
        <taxon>Chrysiogenales</taxon>
        <taxon>Chrysiogenaceae</taxon>
        <taxon>Desulfurispirillum</taxon>
    </lineage>
</organism>
<dbReference type="NCBIfam" id="TIGR00546">
    <property type="entry name" value="lnt"/>
    <property type="match status" value="1"/>
</dbReference>
<feature type="transmembrane region" description="Helical" evidence="9">
    <location>
        <begin position="25"/>
        <end position="40"/>
    </location>
</feature>
<feature type="transmembrane region" description="Helical" evidence="9">
    <location>
        <begin position="78"/>
        <end position="98"/>
    </location>
</feature>
<dbReference type="RefSeq" id="WP_013505282.1">
    <property type="nucleotide sequence ID" value="NC_014836.1"/>
</dbReference>
<evidence type="ECO:0000256" key="8">
    <source>
        <dbReference type="ARBA" id="ARBA00023315"/>
    </source>
</evidence>
<dbReference type="EC" id="2.3.1.269" evidence="9"/>
<evidence type="ECO:0000256" key="4">
    <source>
        <dbReference type="ARBA" id="ARBA00022679"/>
    </source>
</evidence>
<dbReference type="STRING" id="653733.Selin_0646"/>
<evidence type="ECO:0000256" key="7">
    <source>
        <dbReference type="ARBA" id="ARBA00023136"/>
    </source>
</evidence>
<proteinExistence type="inferred from homology"/>
<dbReference type="HOGENOM" id="CLU_019563_3_0_0"/>
<evidence type="ECO:0000256" key="2">
    <source>
        <dbReference type="ARBA" id="ARBA00010065"/>
    </source>
</evidence>
<dbReference type="InParanoid" id="E6W1D8"/>
<dbReference type="AlphaFoldDB" id="E6W1D8"/>
<dbReference type="UniPathway" id="UPA00666"/>
<feature type="transmembrane region" description="Helical" evidence="9">
    <location>
        <begin position="110"/>
        <end position="136"/>
    </location>
</feature>
<dbReference type="KEGG" id="din:Selin_0646"/>
<dbReference type="GO" id="GO:0005886">
    <property type="term" value="C:plasma membrane"/>
    <property type="evidence" value="ECO:0007669"/>
    <property type="project" value="UniProtKB-SubCell"/>
</dbReference>
<dbReference type="CDD" id="cd07571">
    <property type="entry name" value="ALP_N-acyl_transferase"/>
    <property type="match status" value="1"/>
</dbReference>
<keyword evidence="7 9" id="KW-0472">Membrane</keyword>
<keyword evidence="9" id="KW-0997">Cell inner membrane</keyword>
<evidence type="ECO:0000256" key="3">
    <source>
        <dbReference type="ARBA" id="ARBA00022475"/>
    </source>
</evidence>
<keyword evidence="6 9" id="KW-1133">Transmembrane helix</keyword>
<feature type="domain" description="CN hydrolase" evidence="10">
    <location>
        <begin position="222"/>
        <end position="464"/>
    </location>
</feature>
<dbReference type="InterPro" id="IPR045378">
    <property type="entry name" value="LNT_N"/>
</dbReference>
<dbReference type="Pfam" id="PF00795">
    <property type="entry name" value="CN_hydrolase"/>
    <property type="match status" value="1"/>
</dbReference>
<evidence type="ECO:0000256" key="1">
    <source>
        <dbReference type="ARBA" id="ARBA00004651"/>
    </source>
</evidence>
<dbReference type="GO" id="GO:0042158">
    <property type="term" value="P:lipoprotein biosynthetic process"/>
    <property type="evidence" value="ECO:0007669"/>
    <property type="project" value="UniProtKB-UniRule"/>
</dbReference>
<dbReference type="InterPro" id="IPR036526">
    <property type="entry name" value="C-N_Hydrolase_sf"/>
</dbReference>
<evidence type="ECO:0000256" key="5">
    <source>
        <dbReference type="ARBA" id="ARBA00022692"/>
    </source>
</evidence>
<keyword evidence="12" id="KW-1185">Reference proteome</keyword>
<feature type="transmembrane region" description="Helical" evidence="9">
    <location>
        <begin position="184"/>
        <end position="206"/>
    </location>
</feature>
<dbReference type="Proteomes" id="UP000002572">
    <property type="component" value="Chromosome"/>
</dbReference>
<comment type="subcellular location">
    <subcellularLocation>
        <location evidence="9">Cell inner membrane</location>
        <topology evidence="9">Multi-pass membrane protein</topology>
    </subcellularLocation>
    <subcellularLocation>
        <location evidence="1">Cell membrane</location>
        <topology evidence="1">Multi-pass membrane protein</topology>
    </subcellularLocation>
</comment>
<protein>
    <recommendedName>
        <fullName evidence="9">Apolipoprotein N-acyltransferase</fullName>
        <shortName evidence="9">ALP N-acyltransferase</shortName>
        <ecNumber evidence="9">2.3.1.269</ecNumber>
    </recommendedName>
</protein>
<keyword evidence="4 9" id="KW-0808">Transferase</keyword>
<dbReference type="FunCoup" id="E6W1D8">
    <property type="interactions" value="275"/>
</dbReference>
<comment type="pathway">
    <text evidence="9">Protein modification; lipoprotein biosynthesis (N-acyl transfer).</text>
</comment>
<dbReference type="SUPFAM" id="SSF56317">
    <property type="entry name" value="Carbon-nitrogen hydrolase"/>
    <property type="match status" value="1"/>
</dbReference>
<comment type="catalytic activity">
    <reaction evidence="9">
        <text>N-terminal S-1,2-diacyl-sn-glyceryl-L-cysteinyl-[lipoprotein] + a glycerophospholipid = N-acyl-S-1,2-diacyl-sn-glyceryl-L-cysteinyl-[lipoprotein] + a 2-acyl-sn-glycero-3-phospholipid + H(+)</text>
        <dbReference type="Rhea" id="RHEA:48228"/>
        <dbReference type="Rhea" id="RHEA-COMP:14681"/>
        <dbReference type="Rhea" id="RHEA-COMP:14684"/>
        <dbReference type="ChEBI" id="CHEBI:15378"/>
        <dbReference type="ChEBI" id="CHEBI:136912"/>
        <dbReference type="ChEBI" id="CHEBI:140656"/>
        <dbReference type="ChEBI" id="CHEBI:140657"/>
        <dbReference type="ChEBI" id="CHEBI:140660"/>
        <dbReference type="EC" id="2.3.1.269"/>
    </reaction>
</comment>
<dbReference type="OrthoDB" id="9811121at2"/>
<dbReference type="InterPro" id="IPR003010">
    <property type="entry name" value="C-N_Hydrolase"/>
</dbReference>
<comment type="function">
    <text evidence="9">Catalyzes the phospholipid dependent N-acylation of the N-terminal cysteine of apolipoprotein, the last step in lipoprotein maturation.</text>
</comment>
<dbReference type="PANTHER" id="PTHR38686">
    <property type="entry name" value="APOLIPOPROTEIN N-ACYLTRANSFERASE"/>
    <property type="match status" value="1"/>
</dbReference>
<evidence type="ECO:0000313" key="11">
    <source>
        <dbReference type="EMBL" id="ADU65394.1"/>
    </source>
</evidence>
<comment type="similarity">
    <text evidence="2 9">Belongs to the CN hydrolase family. Apolipoprotein N-acyltransferase subfamily.</text>
</comment>
<keyword evidence="11" id="KW-0449">Lipoprotein</keyword>
<feature type="transmembrane region" description="Helical" evidence="9">
    <location>
        <begin position="156"/>
        <end position="177"/>
    </location>
</feature>
<name>E6W1D8_DESIS</name>
<evidence type="ECO:0000313" key="12">
    <source>
        <dbReference type="Proteomes" id="UP000002572"/>
    </source>
</evidence>
<dbReference type="eggNOG" id="COG0815">
    <property type="taxonomic scope" value="Bacteria"/>
</dbReference>
<dbReference type="PROSITE" id="PS50263">
    <property type="entry name" value="CN_HYDROLASE"/>
    <property type="match status" value="1"/>
</dbReference>
<keyword evidence="8 9" id="KW-0012">Acyltransferase</keyword>
<dbReference type="HAMAP" id="MF_01148">
    <property type="entry name" value="Lnt"/>
    <property type="match status" value="1"/>
</dbReference>
<dbReference type="Pfam" id="PF20154">
    <property type="entry name" value="LNT_N"/>
    <property type="match status" value="1"/>
</dbReference>